<comment type="caution">
    <text evidence="5">The sequence shown here is derived from an EMBL/GenBank/DDBJ whole genome shotgun (WGS) entry which is preliminary data.</text>
</comment>
<dbReference type="GO" id="GO:0004197">
    <property type="term" value="F:cysteine-type endopeptidase activity"/>
    <property type="evidence" value="ECO:0007669"/>
    <property type="project" value="InterPro"/>
</dbReference>
<dbReference type="AlphaFoldDB" id="A0A1C7LSZ8"/>
<evidence type="ECO:0000256" key="1">
    <source>
        <dbReference type="ARBA" id="ARBA00009005"/>
    </source>
</evidence>
<name>A0A1C7LSZ8_GRIFR</name>
<evidence type="ECO:0000259" key="4">
    <source>
        <dbReference type="Pfam" id="PF00656"/>
    </source>
</evidence>
<gene>
    <name evidence="5" type="primary">MCA1_3</name>
    <name evidence="5" type="ORF">A0H81_12476</name>
</gene>
<evidence type="ECO:0000313" key="6">
    <source>
        <dbReference type="Proteomes" id="UP000092993"/>
    </source>
</evidence>
<keyword evidence="3" id="KW-0645">Protease</keyword>
<dbReference type="OrthoDB" id="3223806at2759"/>
<keyword evidence="3" id="KW-0788">Thiol protease</keyword>
<dbReference type="PANTHER" id="PTHR48104">
    <property type="entry name" value="METACASPASE-4"/>
    <property type="match status" value="1"/>
</dbReference>
<keyword evidence="6" id="KW-1185">Reference proteome</keyword>
<dbReference type="EMBL" id="LUGG01000023">
    <property type="protein sequence ID" value="OBZ67770.1"/>
    <property type="molecule type" value="Genomic_DNA"/>
</dbReference>
<dbReference type="GO" id="GO:0006508">
    <property type="term" value="P:proteolysis"/>
    <property type="evidence" value="ECO:0007669"/>
    <property type="project" value="InterPro"/>
</dbReference>
<protein>
    <submittedName>
        <fullName evidence="5">Metacaspase-1</fullName>
    </submittedName>
</protein>
<dbReference type="Pfam" id="PF00656">
    <property type="entry name" value="Peptidase_C14"/>
    <property type="match status" value="1"/>
</dbReference>
<reference evidence="5 6" key="1">
    <citation type="submission" date="2016-03" db="EMBL/GenBank/DDBJ databases">
        <title>Whole genome sequencing of Grifola frondosa 9006-11.</title>
        <authorList>
            <person name="Min B."/>
            <person name="Park H."/>
            <person name="Kim J.-G."/>
            <person name="Cho H."/>
            <person name="Oh Y.-L."/>
            <person name="Kong W.-S."/>
            <person name="Choi I.-G."/>
        </authorList>
    </citation>
    <scope>NUCLEOTIDE SEQUENCE [LARGE SCALE GENOMIC DNA]</scope>
    <source>
        <strain evidence="5 6">9006-11</strain>
    </source>
</reference>
<dbReference type="Gene3D" id="3.40.50.12660">
    <property type="match status" value="1"/>
</dbReference>
<organism evidence="5 6">
    <name type="scientific">Grifola frondosa</name>
    <name type="common">Maitake</name>
    <name type="synonym">Polyporus frondosus</name>
    <dbReference type="NCBI Taxonomy" id="5627"/>
    <lineage>
        <taxon>Eukaryota</taxon>
        <taxon>Fungi</taxon>
        <taxon>Dikarya</taxon>
        <taxon>Basidiomycota</taxon>
        <taxon>Agaricomycotina</taxon>
        <taxon>Agaricomycetes</taxon>
        <taxon>Polyporales</taxon>
        <taxon>Grifolaceae</taxon>
        <taxon>Grifola</taxon>
    </lineage>
</organism>
<keyword evidence="2" id="KW-0053">Apoptosis</keyword>
<dbReference type="InterPro" id="IPR029030">
    <property type="entry name" value="Caspase-like_dom_sf"/>
</dbReference>
<dbReference type="InterPro" id="IPR050452">
    <property type="entry name" value="Metacaspase"/>
</dbReference>
<evidence type="ECO:0000313" key="5">
    <source>
        <dbReference type="EMBL" id="OBZ67770.1"/>
    </source>
</evidence>
<proteinExistence type="inferred from homology"/>
<dbReference type="OMA" id="CHRAMAL"/>
<keyword evidence="3" id="KW-0378">Hydrolase</keyword>
<dbReference type="GO" id="GO:0006915">
    <property type="term" value="P:apoptotic process"/>
    <property type="evidence" value="ECO:0007669"/>
    <property type="project" value="UniProtKB-KW"/>
</dbReference>
<sequence>MIRPPWKKALCIGLRYGNLRKIHEDLELTGAHNDPERMRKLLVDHYEYKEEDIVILRDDNGLEPTKDLITKKMQDLVRGAQPGDHFVFHFSGHGSQVDAIADPNEIDGRDEVIWPYDVKLDIDDNGQLRVQNFIRDDDIKRYLVDRLPPRVRLALVFDCCHSGTAADLPYNFHFNVDEGNFIQEESPRRIILARGSSPYGGCTPIDHGFITESGMPEVRAVTVKPTFTRQYSAPSGFDTPADVTSWAACMDDQLGFDCPITGGLFIQLFTCILDCNPAQTHRNFLETLTMELAHQCKSYNLNTKDGEICVIPRPQLGSLRHSREILDTLFVL</sequence>
<comment type="similarity">
    <text evidence="1">Belongs to the peptidase C14B family.</text>
</comment>
<evidence type="ECO:0000256" key="2">
    <source>
        <dbReference type="ARBA" id="ARBA00022703"/>
    </source>
</evidence>
<dbReference type="InterPro" id="IPR011600">
    <property type="entry name" value="Pept_C14_caspase"/>
</dbReference>
<dbReference type="Proteomes" id="UP000092993">
    <property type="component" value="Unassembled WGS sequence"/>
</dbReference>
<dbReference type="SUPFAM" id="SSF52129">
    <property type="entry name" value="Caspase-like"/>
    <property type="match status" value="1"/>
</dbReference>
<feature type="domain" description="Peptidase C14 caspase" evidence="4">
    <location>
        <begin position="8"/>
        <end position="286"/>
    </location>
</feature>
<dbReference type="PANTHER" id="PTHR48104:SF30">
    <property type="entry name" value="METACASPASE-1"/>
    <property type="match status" value="1"/>
</dbReference>
<evidence type="ECO:0000256" key="3">
    <source>
        <dbReference type="ARBA" id="ARBA00022807"/>
    </source>
</evidence>
<accession>A0A1C7LSZ8</accession>
<dbReference type="GO" id="GO:0005737">
    <property type="term" value="C:cytoplasm"/>
    <property type="evidence" value="ECO:0007669"/>
    <property type="project" value="TreeGrafter"/>
</dbReference>